<evidence type="ECO:0000256" key="1">
    <source>
        <dbReference type="ARBA" id="ARBA00004123"/>
    </source>
</evidence>
<evidence type="ECO:0000256" key="11">
    <source>
        <dbReference type="PROSITE-ProRule" id="PRU00042"/>
    </source>
</evidence>
<evidence type="ECO:0000313" key="14">
    <source>
        <dbReference type="Proteomes" id="UP001381693"/>
    </source>
</evidence>
<dbReference type="InterPro" id="IPR050688">
    <property type="entry name" value="Zinc_finger/UBP_domain"/>
</dbReference>
<keyword evidence="10" id="KW-0539">Nucleus</keyword>
<accession>A0AAN9A5P5</accession>
<sequence length="113" mass="12866">GAGEDQDVPLKCHSCPKEFIGSNKLETLTNHLMLHSEKPYACPFCSHRSNRKDNLQYHIQTHGSRKPFRCPYCPHRANRKGNLKNHITSRHAKELQSLSVSINSVIITETEDS</sequence>
<keyword evidence="6" id="KW-0862">Zinc</keyword>
<organism evidence="13 14">
    <name type="scientific">Halocaridina rubra</name>
    <name type="common">Hawaiian red shrimp</name>
    <dbReference type="NCBI Taxonomy" id="373956"/>
    <lineage>
        <taxon>Eukaryota</taxon>
        <taxon>Metazoa</taxon>
        <taxon>Ecdysozoa</taxon>
        <taxon>Arthropoda</taxon>
        <taxon>Crustacea</taxon>
        <taxon>Multicrustacea</taxon>
        <taxon>Malacostraca</taxon>
        <taxon>Eumalacostraca</taxon>
        <taxon>Eucarida</taxon>
        <taxon>Decapoda</taxon>
        <taxon>Pleocyemata</taxon>
        <taxon>Caridea</taxon>
        <taxon>Atyoidea</taxon>
        <taxon>Atyidae</taxon>
        <taxon>Halocaridina</taxon>
    </lineage>
</organism>
<keyword evidence="9" id="KW-0804">Transcription</keyword>
<dbReference type="AlphaFoldDB" id="A0AAN9A5P5"/>
<comment type="caution">
    <text evidence="13">The sequence shown here is derived from an EMBL/GenBank/DDBJ whole genome shotgun (WGS) entry which is preliminary data.</text>
</comment>
<dbReference type="PANTHER" id="PTHR24403">
    <property type="entry name" value="ZINC FINGER PROTEIN"/>
    <property type="match status" value="1"/>
</dbReference>
<evidence type="ECO:0000256" key="10">
    <source>
        <dbReference type="ARBA" id="ARBA00023242"/>
    </source>
</evidence>
<dbReference type="Proteomes" id="UP001381693">
    <property type="component" value="Unassembled WGS sequence"/>
</dbReference>
<dbReference type="EMBL" id="JAXCGZ010004618">
    <property type="protein sequence ID" value="KAK7081621.1"/>
    <property type="molecule type" value="Genomic_DNA"/>
</dbReference>
<evidence type="ECO:0000259" key="12">
    <source>
        <dbReference type="PROSITE" id="PS50157"/>
    </source>
</evidence>
<gene>
    <name evidence="13" type="ORF">SK128_011852</name>
</gene>
<evidence type="ECO:0000256" key="5">
    <source>
        <dbReference type="ARBA" id="ARBA00022771"/>
    </source>
</evidence>
<dbReference type="Gene3D" id="3.30.160.60">
    <property type="entry name" value="Classic Zinc Finger"/>
    <property type="match status" value="2"/>
</dbReference>
<evidence type="ECO:0000256" key="8">
    <source>
        <dbReference type="ARBA" id="ARBA00023125"/>
    </source>
</evidence>
<keyword evidence="14" id="KW-1185">Reference proteome</keyword>
<keyword evidence="7" id="KW-0805">Transcription regulation</keyword>
<keyword evidence="8" id="KW-0238">DNA-binding</keyword>
<keyword evidence="3" id="KW-0479">Metal-binding</keyword>
<reference evidence="13 14" key="1">
    <citation type="submission" date="2023-11" db="EMBL/GenBank/DDBJ databases">
        <title>Halocaridina rubra genome assembly.</title>
        <authorList>
            <person name="Smith C."/>
        </authorList>
    </citation>
    <scope>NUCLEOTIDE SEQUENCE [LARGE SCALE GENOMIC DNA]</scope>
    <source>
        <strain evidence="13">EP-1</strain>
        <tissue evidence="13">Whole</tissue>
    </source>
</reference>
<evidence type="ECO:0000256" key="6">
    <source>
        <dbReference type="ARBA" id="ARBA00022833"/>
    </source>
</evidence>
<feature type="domain" description="C2H2-type" evidence="12">
    <location>
        <begin position="40"/>
        <end position="67"/>
    </location>
</feature>
<dbReference type="SUPFAM" id="SSF57667">
    <property type="entry name" value="beta-beta-alpha zinc fingers"/>
    <property type="match status" value="1"/>
</dbReference>
<dbReference type="SMART" id="SM00355">
    <property type="entry name" value="ZnF_C2H2"/>
    <property type="match status" value="3"/>
</dbReference>
<feature type="non-terminal residue" evidence="13">
    <location>
        <position position="1"/>
    </location>
</feature>
<dbReference type="GO" id="GO:0045944">
    <property type="term" value="P:positive regulation of transcription by RNA polymerase II"/>
    <property type="evidence" value="ECO:0007669"/>
    <property type="project" value="TreeGrafter"/>
</dbReference>
<dbReference type="InterPro" id="IPR036236">
    <property type="entry name" value="Znf_C2H2_sf"/>
</dbReference>
<evidence type="ECO:0000313" key="13">
    <source>
        <dbReference type="EMBL" id="KAK7081621.1"/>
    </source>
</evidence>
<dbReference type="Pfam" id="PF05605">
    <property type="entry name" value="zf-Di19"/>
    <property type="match status" value="1"/>
</dbReference>
<dbReference type="GO" id="GO:0005634">
    <property type="term" value="C:nucleus"/>
    <property type="evidence" value="ECO:0007669"/>
    <property type="project" value="UniProtKB-SubCell"/>
</dbReference>
<proteinExistence type="inferred from homology"/>
<evidence type="ECO:0000256" key="9">
    <source>
        <dbReference type="ARBA" id="ARBA00023163"/>
    </source>
</evidence>
<evidence type="ECO:0000256" key="4">
    <source>
        <dbReference type="ARBA" id="ARBA00022737"/>
    </source>
</evidence>
<name>A0AAN9A5P5_HALRR</name>
<dbReference type="GO" id="GO:0008270">
    <property type="term" value="F:zinc ion binding"/>
    <property type="evidence" value="ECO:0007669"/>
    <property type="project" value="UniProtKB-KW"/>
</dbReference>
<dbReference type="PANTHER" id="PTHR24403:SF67">
    <property type="entry name" value="FI01116P-RELATED"/>
    <property type="match status" value="1"/>
</dbReference>
<dbReference type="InterPro" id="IPR008598">
    <property type="entry name" value="Di19_Zn-bd"/>
</dbReference>
<dbReference type="FunFam" id="3.30.160.60:FF:000075">
    <property type="entry name" value="Putative zinc finger protein 536"/>
    <property type="match status" value="2"/>
</dbReference>
<comment type="similarity">
    <text evidence="2">Belongs to the krueppel C2H2-type zinc-finger protein family.</text>
</comment>
<dbReference type="GO" id="GO:0003677">
    <property type="term" value="F:DNA binding"/>
    <property type="evidence" value="ECO:0007669"/>
    <property type="project" value="UniProtKB-KW"/>
</dbReference>
<keyword evidence="4" id="KW-0677">Repeat</keyword>
<evidence type="ECO:0000256" key="2">
    <source>
        <dbReference type="ARBA" id="ARBA00006991"/>
    </source>
</evidence>
<evidence type="ECO:0000256" key="3">
    <source>
        <dbReference type="ARBA" id="ARBA00022723"/>
    </source>
</evidence>
<dbReference type="PROSITE" id="PS50157">
    <property type="entry name" value="ZINC_FINGER_C2H2_2"/>
    <property type="match status" value="1"/>
</dbReference>
<comment type="subcellular location">
    <subcellularLocation>
        <location evidence="1">Nucleus</location>
    </subcellularLocation>
</comment>
<protein>
    <recommendedName>
        <fullName evidence="12">C2H2-type domain-containing protein</fullName>
    </recommendedName>
</protein>
<dbReference type="InterPro" id="IPR013087">
    <property type="entry name" value="Znf_C2H2_type"/>
</dbReference>
<evidence type="ECO:0000256" key="7">
    <source>
        <dbReference type="ARBA" id="ARBA00023015"/>
    </source>
</evidence>
<keyword evidence="5 11" id="KW-0863">Zinc-finger</keyword>